<organism evidence="3 4">
    <name type="scientific">Streptomyces xiamenensis</name>
    <dbReference type="NCBI Taxonomy" id="408015"/>
    <lineage>
        <taxon>Bacteria</taxon>
        <taxon>Bacillati</taxon>
        <taxon>Actinomycetota</taxon>
        <taxon>Actinomycetes</taxon>
        <taxon>Kitasatosporales</taxon>
        <taxon>Streptomycetaceae</taxon>
        <taxon>Streptomyces</taxon>
    </lineage>
</organism>
<dbReference type="InterPro" id="IPR003594">
    <property type="entry name" value="HATPase_dom"/>
</dbReference>
<name>A0A0F7FRN0_9ACTN</name>
<dbReference type="AlphaFoldDB" id="A0A0F7FRN0"/>
<dbReference type="Gene3D" id="3.30.565.10">
    <property type="entry name" value="Histidine kinase-like ATPase, C-terminal domain"/>
    <property type="match status" value="1"/>
</dbReference>
<dbReference type="GO" id="GO:0004674">
    <property type="term" value="F:protein serine/threonine kinase activity"/>
    <property type="evidence" value="ECO:0007669"/>
    <property type="project" value="UniProtKB-KW"/>
</dbReference>
<dbReference type="PATRIC" id="fig|408015.6.peg.835"/>
<keyword evidence="1" id="KW-0808">Transferase</keyword>
<dbReference type="InterPro" id="IPR036890">
    <property type="entry name" value="HATPase_C_sf"/>
</dbReference>
<dbReference type="STRING" id="408015.SXIM_08060"/>
<evidence type="ECO:0000313" key="3">
    <source>
        <dbReference type="EMBL" id="AKG42190.1"/>
    </source>
</evidence>
<keyword evidence="1" id="KW-0723">Serine/threonine-protein kinase</keyword>
<evidence type="ECO:0000256" key="1">
    <source>
        <dbReference type="ARBA" id="ARBA00022527"/>
    </source>
</evidence>
<dbReference type="PANTHER" id="PTHR35526">
    <property type="entry name" value="ANTI-SIGMA-F FACTOR RSBW-RELATED"/>
    <property type="match status" value="1"/>
</dbReference>
<dbReference type="Proteomes" id="UP000034034">
    <property type="component" value="Chromosome"/>
</dbReference>
<dbReference type="KEGG" id="sxi:SXIM_08060"/>
<dbReference type="Pfam" id="PF13581">
    <property type="entry name" value="HATPase_c_2"/>
    <property type="match status" value="1"/>
</dbReference>
<reference evidence="3" key="1">
    <citation type="submission" date="2019-08" db="EMBL/GenBank/DDBJ databases">
        <title>Complete genome sequence of a mangrove-derived Streptomyces xiamenensis.</title>
        <authorList>
            <person name="Xu J."/>
        </authorList>
    </citation>
    <scope>NUCLEOTIDE SEQUENCE</scope>
    <source>
        <strain evidence="3">318</strain>
    </source>
</reference>
<proteinExistence type="predicted"/>
<accession>A0A0F7FRN0</accession>
<sequence>MEQELIPTEAMTSFSKSFSATPHAVRQARQLVGDRLAQWGVPAGCPAARTVALLVGELAANAVRHGSAPGRGFTLAVAMAALAPGGAAGPREGAAAVPLRIEVTDSRADRYPVLRPFGGEQENGRGLLLVDAFAAAWGVASAPQGKTVWCECLLHPAEMAPRM</sequence>
<evidence type="ECO:0000313" key="4">
    <source>
        <dbReference type="Proteomes" id="UP000034034"/>
    </source>
</evidence>
<dbReference type="InterPro" id="IPR050267">
    <property type="entry name" value="Anti-sigma-factor_SerPK"/>
</dbReference>
<gene>
    <name evidence="3" type="ORF">SXIM_08060</name>
</gene>
<dbReference type="HOGENOM" id="CLU_090336_14_0_11"/>
<dbReference type="PANTHER" id="PTHR35526:SF3">
    <property type="entry name" value="ANTI-SIGMA-F FACTOR RSBW"/>
    <property type="match status" value="1"/>
</dbReference>
<keyword evidence="1" id="KW-0418">Kinase</keyword>
<feature type="domain" description="Histidine kinase/HSP90-like ATPase" evidence="2">
    <location>
        <begin position="18"/>
        <end position="149"/>
    </location>
</feature>
<protein>
    <submittedName>
        <fullName evidence="3">Regulatory protein</fullName>
    </submittedName>
</protein>
<evidence type="ECO:0000259" key="2">
    <source>
        <dbReference type="Pfam" id="PF13581"/>
    </source>
</evidence>
<dbReference type="CDD" id="cd16936">
    <property type="entry name" value="HATPase_RsbW-like"/>
    <property type="match status" value="1"/>
</dbReference>
<dbReference type="RefSeq" id="WP_046722952.1">
    <property type="nucleotide sequence ID" value="NZ_CP009922.3"/>
</dbReference>
<dbReference type="EMBL" id="CP009922">
    <property type="protein sequence ID" value="AKG42190.1"/>
    <property type="molecule type" value="Genomic_DNA"/>
</dbReference>
<keyword evidence="4" id="KW-1185">Reference proteome</keyword>